<evidence type="ECO:0000256" key="2">
    <source>
        <dbReference type="ARBA" id="ARBA00012438"/>
    </source>
</evidence>
<dbReference type="InterPro" id="IPR000700">
    <property type="entry name" value="PAS-assoc_C"/>
</dbReference>
<dbReference type="InterPro" id="IPR013767">
    <property type="entry name" value="PAS_fold"/>
</dbReference>
<dbReference type="PROSITE" id="PS50109">
    <property type="entry name" value="HIS_KIN"/>
    <property type="match status" value="1"/>
</dbReference>
<feature type="domain" description="PAC" evidence="8">
    <location>
        <begin position="96"/>
        <end position="161"/>
    </location>
</feature>
<keyword evidence="3" id="KW-0597">Phosphoprotein</keyword>
<dbReference type="SMART" id="SM00086">
    <property type="entry name" value="PAC"/>
    <property type="match status" value="4"/>
</dbReference>
<dbReference type="Gene3D" id="1.10.287.130">
    <property type="match status" value="1"/>
</dbReference>
<dbReference type="InterPro" id="IPR001610">
    <property type="entry name" value="PAC"/>
</dbReference>
<dbReference type="PANTHER" id="PTHR43304">
    <property type="entry name" value="PHYTOCHROME-LIKE PROTEIN CPH1"/>
    <property type="match status" value="1"/>
</dbReference>
<dbReference type="PANTHER" id="PTHR43304:SF1">
    <property type="entry name" value="PAC DOMAIN-CONTAINING PROTEIN"/>
    <property type="match status" value="1"/>
</dbReference>
<dbReference type="InterPro" id="IPR000014">
    <property type="entry name" value="PAS"/>
</dbReference>
<dbReference type="CDD" id="cd00130">
    <property type="entry name" value="PAS"/>
    <property type="match status" value="5"/>
</dbReference>
<evidence type="ECO:0000256" key="3">
    <source>
        <dbReference type="ARBA" id="ARBA00022553"/>
    </source>
</evidence>
<dbReference type="SMART" id="SM00388">
    <property type="entry name" value="HisKA"/>
    <property type="match status" value="1"/>
</dbReference>
<dbReference type="CDD" id="cd00082">
    <property type="entry name" value="HisKA"/>
    <property type="match status" value="1"/>
</dbReference>
<dbReference type="FunFam" id="3.30.565.10:FF:000006">
    <property type="entry name" value="Sensor histidine kinase WalK"/>
    <property type="match status" value="1"/>
</dbReference>
<keyword evidence="4" id="KW-0808">Transferase</keyword>
<dbReference type="InterPro" id="IPR036097">
    <property type="entry name" value="HisK_dim/P_sf"/>
</dbReference>
<comment type="catalytic activity">
    <reaction evidence="1">
        <text>ATP + protein L-histidine = ADP + protein N-phospho-L-histidine.</text>
        <dbReference type="EC" id="2.7.13.3"/>
    </reaction>
</comment>
<dbReference type="Gene3D" id="3.30.450.20">
    <property type="entry name" value="PAS domain"/>
    <property type="match status" value="5"/>
</dbReference>
<accession>A0A8J8KBK6</accession>
<sequence>MERATGETDVNCWEEADAPEALQRYRTLVNSVDDGIYQLDREGRFVAVNDTIVEMTGYAREELLGEPASLLLDEDDVERIGREIRRRLSSDEPDAKAIEFAAHTADGDEIDCELQLSLLVDGEASPTPREGGETADGDFQGTVGVVRDVTDRNRAEQRLKEREQQLRRERDLTDRLLETSPVGIQVVDDEGEVTRMNGRIKELLDAYDDSYSPSDREVYDENGDRVTVEEHPFARTLETGEPVYDEILQVELPDGDRRWLSVNAAPIVDENGEIDRVVTTGEDVTDLKERERELRAHRDTLEAELEEVYGRVTDAFYALDDQWRFTYVNERAAELLGVTEEELLGADLWDTFPEATATDEARESLRAAMEEQEATTFEAFSELLGFWIEARIYPSETGLSVYFNDITERKERERELELFRTLLDHSTDSVFVIDPNTGAFLDSNDTACRSLGYSREELLRLSVPDIDTELPTREAWQSFVADLRAEGETTFEGMHRRKDGTAFPVEIDVSHVELDREYVLSIARDVTERRERKRALEERKRELRTLIELLPVAVFVADDDGRILEWNEAAEEVWGGEVAESESIAEYDRYDGWWADTGEPVDPDEWALARAVRGEAVPDPDEIEIEGFDGERRTVLNHGMPIRDEDGEVSRAVVTLVDITERKEYQRQLEKTNERLERFAYAASHDLQEPLRMVSSYLQLIEHRYSDDLDEEGREFLEFAVDGAERMREMIDGLLEYSRVQTQANPFEPVELDDVLADVREDLRVKIEEHDAAIVAEDLPRIEGDPSQIRQVLQNLLDNAIEYSGEGPPRIRVAAERDGAECVVAVRDNGIGIDPDEADRIFDVFERLHSRDEHSGTGIGLALCERVVERHGGEIWVESEPGDGTTFSFTLPVATDCDT</sequence>
<evidence type="ECO:0000259" key="7">
    <source>
        <dbReference type="PROSITE" id="PS50112"/>
    </source>
</evidence>
<dbReference type="PRINTS" id="PR00344">
    <property type="entry name" value="BCTRLSENSOR"/>
</dbReference>
<dbReference type="PROSITE" id="PS50112">
    <property type="entry name" value="PAS"/>
    <property type="match status" value="4"/>
</dbReference>
<protein>
    <recommendedName>
        <fullName evidence="2">histidine kinase</fullName>
        <ecNumber evidence="2">2.7.13.3</ecNumber>
    </recommendedName>
</protein>
<gene>
    <name evidence="9" type="ORF">HT576_10365</name>
</gene>
<dbReference type="SMART" id="SM00091">
    <property type="entry name" value="PAS"/>
    <property type="match status" value="5"/>
</dbReference>
<evidence type="ECO:0000313" key="10">
    <source>
        <dbReference type="Proteomes" id="UP000728647"/>
    </source>
</evidence>
<dbReference type="EMBL" id="JABURA010000001">
    <property type="protein sequence ID" value="NUB91420.1"/>
    <property type="molecule type" value="Genomic_DNA"/>
</dbReference>
<evidence type="ECO:0000256" key="1">
    <source>
        <dbReference type="ARBA" id="ARBA00000085"/>
    </source>
</evidence>
<reference evidence="9" key="1">
    <citation type="submission" date="2020-06" db="EMBL/GenBank/DDBJ databases">
        <title>Haloterrigena sp. nov., an extremely halophilic archaeon isolated from a saline sediment.</title>
        <authorList>
            <person name="Liu B.-B."/>
        </authorList>
    </citation>
    <scope>NUCLEOTIDE SEQUENCE</scope>
    <source>
        <strain evidence="9">SYSU A121-1</strain>
    </source>
</reference>
<dbReference type="Pfam" id="PF00989">
    <property type="entry name" value="PAS"/>
    <property type="match status" value="1"/>
</dbReference>
<evidence type="ECO:0000259" key="8">
    <source>
        <dbReference type="PROSITE" id="PS50113"/>
    </source>
</evidence>
<dbReference type="RefSeq" id="WP_174701980.1">
    <property type="nucleotide sequence ID" value="NZ_JABURA010000001.1"/>
</dbReference>
<feature type="domain" description="PAS" evidence="7">
    <location>
        <begin position="415"/>
        <end position="459"/>
    </location>
</feature>
<dbReference type="InterPro" id="IPR035965">
    <property type="entry name" value="PAS-like_dom_sf"/>
</dbReference>
<dbReference type="GO" id="GO:0006355">
    <property type="term" value="P:regulation of DNA-templated transcription"/>
    <property type="evidence" value="ECO:0007669"/>
    <property type="project" value="InterPro"/>
</dbReference>
<dbReference type="Pfam" id="PF02518">
    <property type="entry name" value="HATPase_c"/>
    <property type="match status" value="1"/>
</dbReference>
<dbReference type="OrthoDB" id="342253at2157"/>
<feature type="domain" description="PAS" evidence="7">
    <location>
        <begin position="301"/>
        <end position="372"/>
    </location>
</feature>
<dbReference type="InterPro" id="IPR003661">
    <property type="entry name" value="HisK_dim/P_dom"/>
</dbReference>
<dbReference type="InterPro" id="IPR052162">
    <property type="entry name" value="Sensor_kinase/Photoreceptor"/>
</dbReference>
<feature type="domain" description="PAC" evidence="8">
    <location>
        <begin position="619"/>
        <end position="671"/>
    </location>
</feature>
<feature type="domain" description="PAS" evidence="7">
    <location>
        <begin position="21"/>
        <end position="91"/>
    </location>
</feature>
<dbReference type="EC" id="2.7.13.3" evidence="2"/>
<dbReference type="InterPro" id="IPR005467">
    <property type="entry name" value="His_kinase_dom"/>
</dbReference>
<dbReference type="Pfam" id="PF08448">
    <property type="entry name" value="PAS_4"/>
    <property type="match status" value="3"/>
</dbReference>
<keyword evidence="5" id="KW-0418">Kinase</keyword>
<evidence type="ECO:0000256" key="4">
    <source>
        <dbReference type="ARBA" id="ARBA00022679"/>
    </source>
</evidence>
<dbReference type="GO" id="GO:0000155">
    <property type="term" value="F:phosphorelay sensor kinase activity"/>
    <property type="evidence" value="ECO:0007669"/>
    <property type="project" value="InterPro"/>
</dbReference>
<dbReference type="AlphaFoldDB" id="A0A8J8KBK6"/>
<dbReference type="InterPro" id="IPR004358">
    <property type="entry name" value="Sig_transdc_His_kin-like_C"/>
</dbReference>
<proteinExistence type="predicted"/>
<name>A0A8J8KBK6_9EURY</name>
<dbReference type="InterPro" id="IPR003594">
    <property type="entry name" value="HATPase_dom"/>
</dbReference>
<feature type="domain" description="PAC" evidence="8">
    <location>
        <begin position="244"/>
        <end position="296"/>
    </location>
</feature>
<evidence type="ECO:0000313" key="9">
    <source>
        <dbReference type="EMBL" id="NUB91420.1"/>
    </source>
</evidence>
<dbReference type="Gene3D" id="3.30.565.10">
    <property type="entry name" value="Histidine kinase-like ATPase, C-terminal domain"/>
    <property type="match status" value="1"/>
</dbReference>
<dbReference type="Pfam" id="PF13426">
    <property type="entry name" value="PAS_9"/>
    <property type="match status" value="1"/>
</dbReference>
<evidence type="ECO:0000256" key="5">
    <source>
        <dbReference type="ARBA" id="ARBA00022777"/>
    </source>
</evidence>
<dbReference type="InterPro" id="IPR036890">
    <property type="entry name" value="HATPase_C_sf"/>
</dbReference>
<dbReference type="Pfam" id="PF00512">
    <property type="entry name" value="HisKA"/>
    <property type="match status" value="1"/>
</dbReference>
<dbReference type="SMART" id="SM00387">
    <property type="entry name" value="HATPase_c"/>
    <property type="match status" value="1"/>
</dbReference>
<feature type="domain" description="PAS" evidence="7">
    <location>
        <begin position="539"/>
        <end position="575"/>
    </location>
</feature>
<dbReference type="NCBIfam" id="TIGR00229">
    <property type="entry name" value="sensory_box"/>
    <property type="match status" value="5"/>
</dbReference>
<dbReference type="SUPFAM" id="SSF47384">
    <property type="entry name" value="Homodimeric domain of signal transducing histidine kinase"/>
    <property type="match status" value="1"/>
</dbReference>
<dbReference type="SUPFAM" id="SSF55874">
    <property type="entry name" value="ATPase domain of HSP90 chaperone/DNA topoisomerase II/histidine kinase"/>
    <property type="match status" value="1"/>
</dbReference>
<feature type="domain" description="Histidine kinase" evidence="6">
    <location>
        <begin position="682"/>
        <end position="895"/>
    </location>
</feature>
<feature type="domain" description="PAC" evidence="8">
    <location>
        <begin position="489"/>
        <end position="538"/>
    </location>
</feature>
<dbReference type="SUPFAM" id="SSF55785">
    <property type="entry name" value="PYP-like sensor domain (PAS domain)"/>
    <property type="match status" value="5"/>
</dbReference>
<dbReference type="PROSITE" id="PS50113">
    <property type="entry name" value="PAC"/>
    <property type="match status" value="4"/>
</dbReference>
<comment type="caution">
    <text evidence="9">The sequence shown here is derived from an EMBL/GenBank/DDBJ whole genome shotgun (WGS) entry which is preliminary data.</text>
</comment>
<dbReference type="InterPro" id="IPR013656">
    <property type="entry name" value="PAS_4"/>
</dbReference>
<organism evidence="9 10">
    <name type="scientific">Haloterrigena gelatinilytica</name>
    <dbReference type="NCBI Taxonomy" id="2741724"/>
    <lineage>
        <taxon>Archaea</taxon>
        <taxon>Methanobacteriati</taxon>
        <taxon>Methanobacteriota</taxon>
        <taxon>Stenosarchaea group</taxon>
        <taxon>Halobacteria</taxon>
        <taxon>Halobacteriales</taxon>
        <taxon>Natrialbaceae</taxon>
        <taxon>Haloterrigena</taxon>
    </lineage>
</organism>
<evidence type="ECO:0000259" key="6">
    <source>
        <dbReference type="PROSITE" id="PS50109"/>
    </source>
</evidence>
<dbReference type="Proteomes" id="UP000728647">
    <property type="component" value="Unassembled WGS sequence"/>
</dbReference>